<evidence type="ECO:0000313" key="6">
    <source>
        <dbReference type="WormBase" id="ZK218.3"/>
    </source>
</evidence>
<dbReference type="Pfam" id="PF01549">
    <property type="entry name" value="ShK"/>
    <property type="match status" value="4"/>
</dbReference>
<evidence type="ECO:0000256" key="1">
    <source>
        <dbReference type="PROSITE-ProRule" id="PRU01005"/>
    </source>
</evidence>
<dbReference type="SMART" id="SM00254">
    <property type="entry name" value="ShKT"/>
    <property type="match status" value="4"/>
</dbReference>
<dbReference type="InterPro" id="IPR003582">
    <property type="entry name" value="ShKT_dom"/>
</dbReference>
<comment type="caution">
    <text evidence="1">Lacks conserved residue(s) required for the propagation of feature annotation.</text>
</comment>
<dbReference type="InParanoid" id="O45996"/>
<accession>O45996</accession>
<dbReference type="Bgee" id="WBGene00013937">
    <property type="expression patterns" value="Expressed in larva"/>
</dbReference>
<dbReference type="PROSITE" id="PS51670">
    <property type="entry name" value="SHKT"/>
    <property type="match status" value="1"/>
</dbReference>
<reference evidence="4 5" key="1">
    <citation type="journal article" date="1998" name="Science">
        <title>Genome sequence of the nematode C. elegans: a platform for investigating biology.</title>
        <authorList>
            <consortium name="The C. elegans sequencing consortium"/>
            <person name="Sulson J.E."/>
            <person name="Waterston R."/>
        </authorList>
    </citation>
    <scope>NUCLEOTIDE SEQUENCE [LARGE SCALE GENOMIC DNA]</scope>
    <source>
        <strain evidence="4 5">Bristol N2</strain>
    </source>
</reference>
<feature type="domain" description="ShKT" evidence="3">
    <location>
        <begin position="207"/>
        <end position="247"/>
    </location>
</feature>
<dbReference type="PANTHER" id="PTHR21724:SF25">
    <property type="entry name" value="SHKT DOMAIN-CONTAINING PROTEIN"/>
    <property type="match status" value="1"/>
</dbReference>
<protein>
    <submittedName>
        <fullName evidence="4">ShKT domain-containing protein</fullName>
    </submittedName>
</protein>
<dbReference type="PhylomeDB" id="O45996"/>
<feature type="chain" id="PRO_5004158536" evidence="2">
    <location>
        <begin position="19"/>
        <end position="247"/>
    </location>
</feature>
<dbReference type="UCSC" id="ZK218.3">
    <property type="organism name" value="c. elegans"/>
</dbReference>
<dbReference type="WormBase" id="ZK218.3">
    <property type="protein sequence ID" value="CE16703"/>
    <property type="gene ID" value="WBGene00013937"/>
</dbReference>
<dbReference type="CTD" id="180138"/>
<sequence length="247" mass="26118">MVASIVVLVVLAFPCVQTQPAIGSELNCTVYSTTVDPVDFVYTPGATNCVNAYADSTCASLYAITTDEPAPVPGTSTPRPLKCFTAGEDAIGAVDPDLVRAAVSTCPKTCGFCCQSADYNCPNVQFPRLNCATILPSQCTNQEWRVIIAQDCPSACGFCNQGGCVDAVMGCANDISICNAVGMQTFVNTNCQRTCNRCSSTTVTGGCTYNRDSSTACAAWAVNGFCQNDFYTPAQRKQYCATTCRLC</sequence>
<dbReference type="FunCoup" id="O45996">
    <property type="interactions" value="20"/>
</dbReference>
<dbReference type="KEGG" id="cel:CELE_ZK218.3"/>
<evidence type="ECO:0000256" key="2">
    <source>
        <dbReference type="SAM" id="SignalP"/>
    </source>
</evidence>
<name>O45996_CAEEL</name>
<evidence type="ECO:0000313" key="5">
    <source>
        <dbReference type="Proteomes" id="UP000001940"/>
    </source>
</evidence>
<dbReference type="RefSeq" id="NP_507331.1">
    <property type="nucleotide sequence ID" value="NM_074930.1"/>
</dbReference>
<evidence type="ECO:0000313" key="4">
    <source>
        <dbReference type="EMBL" id="CAB04982.1"/>
    </source>
</evidence>
<dbReference type="OrthoDB" id="5813795at2759"/>
<keyword evidence="2" id="KW-0732">Signal</keyword>
<dbReference type="HOGENOM" id="CLU_098771_0_0_1"/>
<dbReference type="EMBL" id="BX284605">
    <property type="protein sequence ID" value="CAB04982.1"/>
    <property type="molecule type" value="Genomic_DNA"/>
</dbReference>
<organism evidence="4 5">
    <name type="scientific">Caenorhabditis elegans</name>
    <dbReference type="NCBI Taxonomy" id="6239"/>
    <lineage>
        <taxon>Eukaryota</taxon>
        <taxon>Metazoa</taxon>
        <taxon>Ecdysozoa</taxon>
        <taxon>Nematoda</taxon>
        <taxon>Chromadorea</taxon>
        <taxon>Rhabditida</taxon>
        <taxon>Rhabditina</taxon>
        <taxon>Rhabditomorpha</taxon>
        <taxon>Rhabditoidea</taxon>
        <taxon>Rhabditidae</taxon>
        <taxon>Peloderinae</taxon>
        <taxon>Caenorhabditis</taxon>
    </lineage>
</organism>
<dbReference type="GeneID" id="180138"/>
<dbReference type="PANTHER" id="PTHR21724">
    <property type="entry name" value="SHKT DOMAIN-CONTAINING PROTEIN"/>
    <property type="match status" value="1"/>
</dbReference>
<dbReference type="Proteomes" id="UP000001940">
    <property type="component" value="Chromosome V"/>
</dbReference>
<gene>
    <name evidence="4" type="ORF">CELE_ZK218.3</name>
    <name evidence="4 6" type="ORF">ZK218.3</name>
</gene>
<dbReference type="PaxDb" id="6239-ZK218.3"/>
<dbReference type="OMA" id="CYNTAGE"/>
<dbReference type="Gene3D" id="1.10.10.1940">
    <property type="match status" value="2"/>
</dbReference>
<dbReference type="AGR" id="WB:WBGene00013937"/>
<evidence type="ECO:0000259" key="3">
    <source>
        <dbReference type="PROSITE" id="PS51670"/>
    </source>
</evidence>
<dbReference type="GO" id="GO:0045087">
    <property type="term" value="P:innate immune response"/>
    <property type="evidence" value="ECO:0000318"/>
    <property type="project" value="GO_Central"/>
</dbReference>
<dbReference type="STRING" id="6239.ZK218.3.1"/>
<dbReference type="AlphaFoldDB" id="O45996"/>
<feature type="signal peptide" evidence="2">
    <location>
        <begin position="1"/>
        <end position="18"/>
    </location>
</feature>
<dbReference type="PIR" id="T27778">
    <property type="entry name" value="T27778"/>
</dbReference>
<keyword evidence="5" id="KW-1185">Reference proteome</keyword>
<proteinExistence type="predicted"/>